<dbReference type="PRINTS" id="PR00254">
    <property type="entry name" value="NICOTINICR"/>
</dbReference>
<comment type="function">
    <text evidence="1">After binding acetylcholine, the AChR responds by an extensive change in conformation that affects all subunits and leads to opening of an ion-conducting channel across the plasma membrane.</text>
</comment>
<dbReference type="GO" id="GO:0022848">
    <property type="term" value="F:acetylcholine-gated monoatomic cation-selective channel activity"/>
    <property type="evidence" value="ECO:0007669"/>
    <property type="project" value="InterPro"/>
</dbReference>
<keyword evidence="12" id="KW-0675">Receptor</keyword>
<evidence type="ECO:0000256" key="13">
    <source>
        <dbReference type="ARBA" id="ARBA00023180"/>
    </source>
</evidence>
<dbReference type="FunFam" id="2.70.170.10:FF:000012">
    <property type="entry name" value="Nicotinic acetylcholine receptor subunit gamma"/>
    <property type="match status" value="1"/>
</dbReference>
<evidence type="ECO:0000259" key="22">
    <source>
        <dbReference type="Pfam" id="PF02932"/>
    </source>
</evidence>
<dbReference type="OrthoDB" id="5975154at2759"/>
<dbReference type="Pfam" id="PF02932">
    <property type="entry name" value="Neur_chan_memb"/>
    <property type="match status" value="1"/>
</dbReference>
<dbReference type="PRINTS" id="PR00252">
    <property type="entry name" value="NRIONCHANNEL"/>
</dbReference>
<proteinExistence type="inferred from homology"/>
<dbReference type="Gene3D" id="2.70.170.10">
    <property type="entry name" value="Neurotransmitter-gated ion-channel ligand-binding domain"/>
    <property type="match status" value="1"/>
</dbReference>
<evidence type="ECO:0000256" key="3">
    <source>
        <dbReference type="ARBA" id="ARBA00022448"/>
    </source>
</evidence>
<keyword evidence="3 20" id="KW-0813">Transport</keyword>
<dbReference type="InterPro" id="IPR018000">
    <property type="entry name" value="Neurotransmitter_ion_chnl_CS"/>
</dbReference>
<feature type="domain" description="Neurotransmitter-gated ion-channel transmembrane" evidence="22">
    <location>
        <begin position="332"/>
        <end position="504"/>
    </location>
</feature>
<feature type="transmembrane region" description="Helical" evidence="20">
    <location>
        <begin position="267"/>
        <end position="289"/>
    </location>
</feature>
<evidence type="ECO:0000256" key="19">
    <source>
        <dbReference type="ARBA" id="ARBA00036239"/>
    </source>
</evidence>
<comment type="caution">
    <text evidence="23">The sequence shown here is derived from an EMBL/GenBank/DDBJ whole genome shotgun (WGS) entry which is preliminary data.</text>
</comment>
<dbReference type="Gene3D" id="1.20.58.390">
    <property type="entry name" value="Neurotransmitter-gated ion-channel transmembrane domain"/>
    <property type="match status" value="2"/>
</dbReference>
<keyword evidence="15" id="KW-1071">Ligand-gated ion channel</keyword>
<keyword evidence="11" id="KW-1015">Disulfide bond</keyword>
<evidence type="ECO:0000313" key="23">
    <source>
        <dbReference type="EMBL" id="TRY69737.1"/>
    </source>
</evidence>
<dbReference type="Proteomes" id="UP000316079">
    <property type="component" value="Unassembled WGS sequence"/>
</dbReference>
<evidence type="ECO:0000256" key="15">
    <source>
        <dbReference type="ARBA" id="ARBA00023286"/>
    </source>
</evidence>
<dbReference type="AlphaFoldDB" id="A0A553NWF9"/>
<evidence type="ECO:0000256" key="17">
    <source>
        <dbReference type="ARBA" id="ARBA00034104"/>
    </source>
</evidence>
<keyword evidence="14" id="KW-0628">Postsynaptic cell membrane</keyword>
<keyword evidence="13" id="KW-0325">Glycoprotein</keyword>
<evidence type="ECO:0000256" key="4">
    <source>
        <dbReference type="ARBA" id="ARBA00022475"/>
    </source>
</evidence>
<dbReference type="InterPro" id="IPR006202">
    <property type="entry name" value="Neur_chan_lig-bd"/>
</dbReference>
<dbReference type="InterPro" id="IPR036719">
    <property type="entry name" value="Neuro-gated_channel_TM_sf"/>
</dbReference>
<comment type="catalytic activity">
    <reaction evidence="18">
        <text>K(+)(in) = K(+)(out)</text>
        <dbReference type="Rhea" id="RHEA:29463"/>
        <dbReference type="ChEBI" id="CHEBI:29103"/>
    </reaction>
</comment>
<feature type="domain" description="Neurotransmitter-gated ion-channel ligand-binding" evidence="21">
    <location>
        <begin position="50"/>
        <end position="266"/>
    </location>
</feature>
<dbReference type="GO" id="GO:0004888">
    <property type="term" value="F:transmembrane signaling receptor activity"/>
    <property type="evidence" value="ECO:0007669"/>
    <property type="project" value="InterPro"/>
</dbReference>
<comment type="similarity">
    <text evidence="20">Belongs to the ligand-gated ion channel (TC 1.A.9) family.</text>
</comment>
<evidence type="ECO:0000256" key="6">
    <source>
        <dbReference type="ARBA" id="ARBA00022729"/>
    </source>
</evidence>
<evidence type="ECO:0000256" key="11">
    <source>
        <dbReference type="ARBA" id="ARBA00023157"/>
    </source>
</evidence>
<comment type="similarity">
    <text evidence="2">Belongs to the phospholipid scramblase family.</text>
</comment>
<keyword evidence="16 20" id="KW-0407">Ion channel</keyword>
<keyword evidence="9 20" id="KW-0406">Ion transport</keyword>
<evidence type="ECO:0000256" key="2">
    <source>
        <dbReference type="ARBA" id="ARBA00005350"/>
    </source>
</evidence>
<feature type="transmembrane region" description="Helical" evidence="20">
    <location>
        <begin position="301"/>
        <end position="317"/>
    </location>
</feature>
<keyword evidence="10 20" id="KW-0472">Membrane</keyword>
<dbReference type="InterPro" id="IPR002394">
    <property type="entry name" value="Nicotinic_acetylcholine_rcpt"/>
</dbReference>
<dbReference type="InterPro" id="IPR036734">
    <property type="entry name" value="Neur_chan_lig-bd_sf"/>
</dbReference>
<evidence type="ECO:0000313" key="24">
    <source>
        <dbReference type="Proteomes" id="UP000316079"/>
    </source>
</evidence>
<dbReference type="EMBL" id="SRMA01026784">
    <property type="protein sequence ID" value="TRY69737.1"/>
    <property type="molecule type" value="Genomic_DNA"/>
</dbReference>
<dbReference type="PROSITE" id="PS00236">
    <property type="entry name" value="NEUROTR_ION_CHANNEL"/>
    <property type="match status" value="1"/>
</dbReference>
<accession>A0A553NWF9</accession>
<organism evidence="23 24">
    <name type="scientific">Danionella cerebrum</name>
    <dbReference type="NCBI Taxonomy" id="2873325"/>
    <lineage>
        <taxon>Eukaryota</taxon>
        <taxon>Metazoa</taxon>
        <taxon>Chordata</taxon>
        <taxon>Craniata</taxon>
        <taxon>Vertebrata</taxon>
        <taxon>Euteleostomi</taxon>
        <taxon>Actinopterygii</taxon>
        <taxon>Neopterygii</taxon>
        <taxon>Teleostei</taxon>
        <taxon>Ostariophysi</taxon>
        <taxon>Cypriniformes</taxon>
        <taxon>Danionidae</taxon>
        <taxon>Danioninae</taxon>
        <taxon>Danionella</taxon>
    </lineage>
</organism>
<keyword evidence="24" id="KW-1185">Reference proteome</keyword>
<feature type="transmembrane region" description="Helical" evidence="20">
    <location>
        <begin position="487"/>
        <end position="509"/>
    </location>
</feature>
<gene>
    <name evidence="23" type="ORF">DNTS_035417</name>
</gene>
<keyword evidence="7 20" id="KW-1133">Transmembrane helix</keyword>
<dbReference type="InterPro" id="IPR006201">
    <property type="entry name" value="Neur_channel"/>
</dbReference>
<evidence type="ECO:0000256" key="20">
    <source>
        <dbReference type="RuleBase" id="RU000687"/>
    </source>
</evidence>
<evidence type="ECO:0000256" key="8">
    <source>
        <dbReference type="ARBA" id="ARBA00023018"/>
    </source>
</evidence>
<evidence type="ECO:0000256" key="12">
    <source>
        <dbReference type="ARBA" id="ARBA00023170"/>
    </source>
</evidence>
<keyword evidence="4" id="KW-1003">Cell membrane</keyword>
<evidence type="ECO:0000259" key="21">
    <source>
        <dbReference type="Pfam" id="PF02931"/>
    </source>
</evidence>
<evidence type="ECO:0000256" key="7">
    <source>
        <dbReference type="ARBA" id="ARBA00022989"/>
    </source>
</evidence>
<dbReference type="CDD" id="cd19064">
    <property type="entry name" value="LGIC_TM_nAChR"/>
    <property type="match status" value="1"/>
</dbReference>
<dbReference type="GO" id="GO:0017128">
    <property type="term" value="F:phospholipid scramblase activity"/>
    <property type="evidence" value="ECO:0007669"/>
    <property type="project" value="InterPro"/>
</dbReference>
<name>A0A553NWF9_9TELE</name>
<dbReference type="STRING" id="623744.A0A553NWF9"/>
<evidence type="ECO:0000256" key="18">
    <source>
        <dbReference type="ARBA" id="ARBA00034430"/>
    </source>
</evidence>
<feature type="transmembrane region" description="Helical" evidence="20">
    <location>
        <begin position="30"/>
        <end position="50"/>
    </location>
</feature>
<comment type="catalytic activity">
    <reaction evidence="19">
        <text>Na(+)(in) = Na(+)(out)</text>
        <dbReference type="Rhea" id="RHEA:34963"/>
        <dbReference type="ChEBI" id="CHEBI:29101"/>
    </reaction>
</comment>
<evidence type="ECO:0000256" key="14">
    <source>
        <dbReference type="ARBA" id="ARBA00023257"/>
    </source>
</evidence>
<keyword evidence="8" id="KW-0770">Synapse</keyword>
<comment type="subcellular location">
    <subcellularLocation>
        <location evidence="17">Postsynaptic cell membrane</location>
        <topology evidence="17">Multi-pass membrane protein</topology>
    </subcellularLocation>
</comment>
<keyword evidence="6" id="KW-0732">Signal</keyword>
<dbReference type="Pfam" id="PF02931">
    <property type="entry name" value="Neur_chan_LBD"/>
    <property type="match status" value="1"/>
</dbReference>
<sequence length="792" mass="90947">MRSDQVLENLHFYLFLRISDMVQISSLNTLWLWTLFFFFSGVLCNLEGSLHMDLMLGYNKNIPPMENHGDVTEVKIKMTLTNLISLNEKEEMLTTCVWIEMKWHDYRLRWVNRTGFEAYENITRMRLPSKSIWLPDVGLENNVDGHFEVALYANALINPDGSVYWLPPAIYRSYCAIKVNYFPFDWQNCSMVFRSQTYNSNEIKLMLSDEDNITMEWIEIDPEAFTENGEWMIKHRPAKKVINRRYSPDDLEFQEIIFFLIIQRKPLFYIINIIVPCVLFSSLGLLVYFLPAKAGGQKCTMTIAILLGQTIFLFLIAKKVPETSQAVPLIGKTPNTHPMNNTIRKVMLNVLPGLLRMRMQRWTPEQAEGQFKMFALGTGGPLCRRRRSSLGLIAKADEYMNRTARTELMFSRMKDRKGLLRDTLEKIQSSVVGNTAQDLESSLAAASLELQQCVSSCKHIAESAKHQNNFQSENEEWFLVARVIDRICFIAMAMLFILGTIGIFLMGHFNQAPSQPFPGDPKIYLPNVPPAFSCVTAQPLPIGLEREKHIDVLFKALHRQIRPEAHTQDAYHTTDTHTEREVLHRLTALRSVTRLHITGRPQLQGPQCVSQRTYIISSENKAQLFVAVEESSCVCIQCCGPARSCSLQGFDKDKECVFLLEKPLRAEMCCLGCCLMEIRAYTHERELIGTVYQRWSVLTPYFEVCDSEGILVVRIQGSCCNIRCLSEQELQVVSSIGETVGRIWKRWPGYNEECNMDHEYIGIDVLPGMNLKTKVLLLAATFLLNHMFFEMS</sequence>
<reference evidence="23 24" key="1">
    <citation type="journal article" date="2019" name="Sci. Data">
        <title>Hybrid genome assembly and annotation of Danionella translucida.</title>
        <authorList>
            <person name="Kadobianskyi M."/>
            <person name="Schulze L."/>
            <person name="Schuelke M."/>
            <person name="Judkewitz B."/>
        </authorList>
    </citation>
    <scope>NUCLEOTIDE SEQUENCE [LARGE SCALE GENOMIC DNA]</scope>
    <source>
        <strain evidence="23 24">Bolton</strain>
    </source>
</reference>
<evidence type="ECO:0000256" key="5">
    <source>
        <dbReference type="ARBA" id="ARBA00022692"/>
    </source>
</evidence>
<evidence type="ECO:0000256" key="9">
    <source>
        <dbReference type="ARBA" id="ARBA00023065"/>
    </source>
</evidence>
<dbReference type="SUPFAM" id="SSF90112">
    <property type="entry name" value="Neurotransmitter-gated ion-channel transmembrane pore"/>
    <property type="match status" value="1"/>
</dbReference>
<dbReference type="SUPFAM" id="SSF63712">
    <property type="entry name" value="Nicotinic receptor ligand binding domain-like"/>
    <property type="match status" value="1"/>
</dbReference>
<dbReference type="GO" id="GO:0045211">
    <property type="term" value="C:postsynaptic membrane"/>
    <property type="evidence" value="ECO:0007669"/>
    <property type="project" value="UniProtKB-SubCell"/>
</dbReference>
<dbReference type="InterPro" id="IPR006029">
    <property type="entry name" value="Neurotrans-gated_channel_TM"/>
</dbReference>
<evidence type="ECO:0000256" key="1">
    <source>
        <dbReference type="ARBA" id="ARBA00003328"/>
    </source>
</evidence>
<evidence type="ECO:0000256" key="16">
    <source>
        <dbReference type="ARBA" id="ARBA00023303"/>
    </source>
</evidence>
<evidence type="ECO:0008006" key="25">
    <source>
        <dbReference type="Google" id="ProtNLM"/>
    </source>
</evidence>
<evidence type="ECO:0000256" key="10">
    <source>
        <dbReference type="ARBA" id="ARBA00023136"/>
    </source>
</evidence>
<keyword evidence="5 20" id="KW-0812">Transmembrane</keyword>
<dbReference type="InterPro" id="IPR005552">
    <property type="entry name" value="Scramblase"/>
</dbReference>
<dbReference type="InterPro" id="IPR038050">
    <property type="entry name" value="Neuro_actylchol_rec"/>
</dbReference>
<dbReference type="Pfam" id="PF03803">
    <property type="entry name" value="Scramblase"/>
    <property type="match status" value="1"/>
</dbReference>
<protein>
    <recommendedName>
        <fullName evidence="25">Neurotransmitter-gated ion-channel ligand-binding domain-containing protein</fullName>
    </recommendedName>
</protein>
<dbReference type="PANTHER" id="PTHR18945">
    <property type="entry name" value="NEUROTRANSMITTER GATED ION CHANNEL"/>
    <property type="match status" value="1"/>
</dbReference>